<keyword evidence="1" id="KW-0812">Transmembrane</keyword>
<evidence type="ECO:0000313" key="2">
    <source>
        <dbReference type="EMBL" id="CAB0045079.1"/>
    </source>
</evidence>
<proteinExistence type="predicted"/>
<evidence type="ECO:0000256" key="1">
    <source>
        <dbReference type="SAM" id="Phobius"/>
    </source>
</evidence>
<dbReference type="EMBL" id="CADCXV010001527">
    <property type="protein sequence ID" value="CAB0045079.1"/>
    <property type="molecule type" value="Genomic_DNA"/>
</dbReference>
<feature type="transmembrane region" description="Helical" evidence="1">
    <location>
        <begin position="12"/>
        <end position="31"/>
    </location>
</feature>
<dbReference type="Proteomes" id="UP000479190">
    <property type="component" value="Unassembled WGS sequence"/>
</dbReference>
<dbReference type="AlphaFoldDB" id="A0A6H5J8X3"/>
<protein>
    <submittedName>
        <fullName evidence="2">Uncharacterized protein</fullName>
    </submittedName>
</protein>
<gene>
    <name evidence="2" type="ORF">TBRA_LOCUS16625</name>
</gene>
<keyword evidence="1" id="KW-1133">Transmembrane helix</keyword>
<keyword evidence="1" id="KW-0472">Membrane</keyword>
<keyword evidence="3" id="KW-1185">Reference proteome</keyword>
<evidence type="ECO:0000313" key="3">
    <source>
        <dbReference type="Proteomes" id="UP000479190"/>
    </source>
</evidence>
<sequence length="115" mass="13376">MKLGAVVHDVALFHSSALCIYCCQCIAVRLLRYVLYAVPRGLRSCEYTHKSCHRTHVRSAIHTFANLCMLHKQVGPAHYQCLTSLIRAAYNTRTWQMRLSIRQYRDIMCCFVLRI</sequence>
<organism evidence="2 3">
    <name type="scientific">Trichogramma brassicae</name>
    <dbReference type="NCBI Taxonomy" id="86971"/>
    <lineage>
        <taxon>Eukaryota</taxon>
        <taxon>Metazoa</taxon>
        <taxon>Ecdysozoa</taxon>
        <taxon>Arthropoda</taxon>
        <taxon>Hexapoda</taxon>
        <taxon>Insecta</taxon>
        <taxon>Pterygota</taxon>
        <taxon>Neoptera</taxon>
        <taxon>Endopterygota</taxon>
        <taxon>Hymenoptera</taxon>
        <taxon>Apocrita</taxon>
        <taxon>Proctotrupomorpha</taxon>
        <taxon>Chalcidoidea</taxon>
        <taxon>Trichogrammatidae</taxon>
        <taxon>Trichogramma</taxon>
    </lineage>
</organism>
<accession>A0A6H5J8X3</accession>
<name>A0A6H5J8X3_9HYME</name>
<reference evidence="2 3" key="1">
    <citation type="submission" date="2020-02" db="EMBL/GenBank/DDBJ databases">
        <authorList>
            <person name="Ferguson B K."/>
        </authorList>
    </citation>
    <scope>NUCLEOTIDE SEQUENCE [LARGE SCALE GENOMIC DNA]</scope>
</reference>